<dbReference type="SUPFAM" id="SSF49373">
    <property type="entry name" value="Invasin/intimin cell-adhesion fragments"/>
    <property type="match status" value="1"/>
</dbReference>
<evidence type="ECO:0000313" key="2">
    <source>
        <dbReference type="EMBL" id="MCX2720381.1"/>
    </source>
</evidence>
<dbReference type="EMBL" id="JAPFQP010000004">
    <property type="protein sequence ID" value="MCX2720381.1"/>
    <property type="molecule type" value="Genomic_DNA"/>
</dbReference>
<reference evidence="2" key="1">
    <citation type="submission" date="2022-11" db="EMBL/GenBank/DDBJ databases">
        <title>The characterization of three novel Bacteroidetes species and genomic analysis of their roles in tidal elemental geochemical cycles.</title>
        <authorList>
            <person name="Ma K.-J."/>
        </authorList>
    </citation>
    <scope>NUCLEOTIDE SEQUENCE</scope>
    <source>
        <strain evidence="2">M415</strain>
    </source>
</reference>
<sequence length="194" mass="21942">MKYNRFLIPSIPILLMLIALLNMPLLNAQEAEEEYQDALVTLSFLEEDDSKIIRATARDMEGNPITDLELYFYVQRTFSLLPIGDFINFTDENGMVEVEFPGDLPGDKEGHVKIIVKLQDSDSYNDLTVERIKNWGIPTPVDQFEEKRSLWAAAANAPIALVLATSGMILAVWSIIGYIIFILFKISKLNKVNT</sequence>
<dbReference type="Proteomes" id="UP001207116">
    <property type="component" value="Unassembled WGS sequence"/>
</dbReference>
<organism evidence="2 3">
    <name type="scientific">Lentiprolixibacter aurantiacus</name>
    <dbReference type="NCBI Taxonomy" id="2993939"/>
    <lineage>
        <taxon>Bacteria</taxon>
        <taxon>Pseudomonadati</taxon>
        <taxon>Bacteroidota</taxon>
        <taxon>Flavobacteriia</taxon>
        <taxon>Flavobacteriales</taxon>
        <taxon>Flavobacteriaceae</taxon>
        <taxon>Lentiprolixibacter</taxon>
    </lineage>
</organism>
<accession>A0AAE3MN41</accession>
<feature type="transmembrane region" description="Helical" evidence="1">
    <location>
        <begin position="159"/>
        <end position="184"/>
    </location>
</feature>
<keyword evidence="1" id="KW-1133">Transmembrane helix</keyword>
<protein>
    <submittedName>
        <fullName evidence="2">Uncharacterized protein</fullName>
    </submittedName>
</protein>
<dbReference type="AlphaFoldDB" id="A0AAE3MN41"/>
<keyword evidence="1" id="KW-0812">Transmembrane</keyword>
<evidence type="ECO:0000256" key="1">
    <source>
        <dbReference type="SAM" id="Phobius"/>
    </source>
</evidence>
<proteinExistence type="predicted"/>
<keyword evidence="3" id="KW-1185">Reference proteome</keyword>
<name>A0AAE3MN41_9FLAO</name>
<comment type="caution">
    <text evidence="2">The sequence shown here is derived from an EMBL/GenBank/DDBJ whole genome shotgun (WGS) entry which is preliminary data.</text>
</comment>
<gene>
    <name evidence="2" type="ORF">OO016_12270</name>
</gene>
<dbReference type="RefSeq" id="WP_266014427.1">
    <property type="nucleotide sequence ID" value="NZ_JAPFQP010000004.1"/>
</dbReference>
<evidence type="ECO:0000313" key="3">
    <source>
        <dbReference type="Proteomes" id="UP001207116"/>
    </source>
</evidence>
<keyword evidence="1" id="KW-0472">Membrane</keyword>
<dbReference type="InterPro" id="IPR008964">
    <property type="entry name" value="Invasin/intimin_cell_adhesion"/>
</dbReference>